<dbReference type="AlphaFoldDB" id="A0A168D0G5"/>
<evidence type="ECO:0000256" key="1">
    <source>
        <dbReference type="ARBA" id="ARBA00004651"/>
    </source>
</evidence>
<dbReference type="SUPFAM" id="SSF52540">
    <property type="entry name" value="P-loop containing nucleoside triphosphate hydrolases"/>
    <property type="match status" value="1"/>
</dbReference>
<dbReference type="PROSITE" id="PS00211">
    <property type="entry name" value="ABC_TRANSPORTER_1"/>
    <property type="match status" value="1"/>
</dbReference>
<dbReference type="Proteomes" id="UP000076967">
    <property type="component" value="Unassembled WGS sequence"/>
</dbReference>
<dbReference type="GO" id="GO:0016887">
    <property type="term" value="F:ATP hydrolysis activity"/>
    <property type="evidence" value="ECO:0007669"/>
    <property type="project" value="InterPro"/>
</dbReference>
<evidence type="ECO:0000259" key="10">
    <source>
        <dbReference type="PROSITE" id="PS50893"/>
    </source>
</evidence>
<dbReference type="OrthoDB" id="9770415at2"/>
<keyword evidence="7 9" id="KW-1133">Transmembrane helix</keyword>
<dbReference type="FunFam" id="3.40.50.300:FF:000221">
    <property type="entry name" value="Multidrug ABC transporter ATP-binding protein"/>
    <property type="match status" value="1"/>
</dbReference>
<comment type="subcellular location">
    <subcellularLocation>
        <location evidence="1">Cell membrane</location>
        <topology evidence="1">Multi-pass membrane protein</topology>
    </subcellularLocation>
</comment>
<proteinExistence type="predicted"/>
<dbReference type="Gene3D" id="1.20.1560.10">
    <property type="entry name" value="ABC transporter type 1, transmembrane domain"/>
    <property type="match status" value="1"/>
</dbReference>
<dbReference type="EMBL" id="LVJH01000070">
    <property type="protein sequence ID" value="OAB33770.1"/>
    <property type="molecule type" value="Genomic_DNA"/>
</dbReference>
<evidence type="ECO:0000256" key="6">
    <source>
        <dbReference type="ARBA" id="ARBA00022840"/>
    </source>
</evidence>
<protein>
    <recommendedName>
        <fullName evidence="14">ABC transporter ATP-binding protein</fullName>
    </recommendedName>
</protein>
<evidence type="ECO:0008006" key="14">
    <source>
        <dbReference type="Google" id="ProtNLM"/>
    </source>
</evidence>
<dbReference type="PROSITE" id="PS50929">
    <property type="entry name" value="ABC_TM1F"/>
    <property type="match status" value="1"/>
</dbReference>
<keyword evidence="13" id="KW-1185">Reference proteome</keyword>
<keyword evidence="6" id="KW-0067">ATP-binding</keyword>
<evidence type="ECO:0000256" key="7">
    <source>
        <dbReference type="ARBA" id="ARBA00022989"/>
    </source>
</evidence>
<dbReference type="SMART" id="SM00382">
    <property type="entry name" value="AAA"/>
    <property type="match status" value="1"/>
</dbReference>
<dbReference type="InterPro" id="IPR011527">
    <property type="entry name" value="ABC1_TM_dom"/>
</dbReference>
<dbReference type="InterPro" id="IPR017871">
    <property type="entry name" value="ABC_transporter-like_CS"/>
</dbReference>
<feature type="domain" description="ABC transmembrane type-1" evidence="11">
    <location>
        <begin position="20"/>
        <end position="302"/>
    </location>
</feature>
<feature type="transmembrane region" description="Helical" evidence="9">
    <location>
        <begin position="145"/>
        <end position="173"/>
    </location>
</feature>
<evidence type="ECO:0000256" key="2">
    <source>
        <dbReference type="ARBA" id="ARBA00022448"/>
    </source>
</evidence>
<evidence type="ECO:0000259" key="11">
    <source>
        <dbReference type="PROSITE" id="PS50929"/>
    </source>
</evidence>
<feature type="transmembrane region" description="Helical" evidence="9">
    <location>
        <begin position="20"/>
        <end position="43"/>
    </location>
</feature>
<sequence length="569" mass="64537">MISTFNWIYNCIKPFKWTYLITILFVVVETGANTGLIAIQKWIIDEVAVNGRYSLLLPILLCYGAIILLFAAMFTLTPFQMKKNEGKLTKQLSCNILRQLYRTPIRKLNEARTGHYFQVINNEIPQLSRQIANDLPRGIQHLSTIIFIGTILVLMSVNYMLFVLSIGVVYSLIGKYFIPKIKRSTKEVIKRRSDFIVTIEESVSSTREIIAYNREKWEQERNSNTFKRYFVEVMKELRWSNAYQISGEILKWTCNVSLLAIGGYLIMKDSLSIGLLVISYQLVSQLVTSLHELFQFMASLTQITTLKERYDHLTELPEVREGKLSLTSITSLNFDNVNYNYQAEKSVIKGVSLDLPIGKKVAFVGTSGSGKSTMGHLLMNFFDPQQGGILINGRNMKEYNREDLSSKIGIVFQDPYIFGGTMISNITLRDHSDDVKEEVMRIAELTGLTELINKLALGLDTSIGERGMSLSGGERQRLAVARALWMNREILILDEATSALDFTTEKRLMECLKSYREGMTTIIVAHRLSTVKDADLIVVVDNGIVIEKGNHNELLMNNSTYSKLIASVD</sequence>
<dbReference type="GO" id="GO:0005524">
    <property type="term" value="F:ATP binding"/>
    <property type="evidence" value="ECO:0007669"/>
    <property type="project" value="UniProtKB-KW"/>
</dbReference>
<evidence type="ECO:0000256" key="8">
    <source>
        <dbReference type="ARBA" id="ARBA00023136"/>
    </source>
</evidence>
<organism evidence="12 13">
    <name type="scientific">Paenibacillus glacialis</name>
    <dbReference type="NCBI Taxonomy" id="494026"/>
    <lineage>
        <taxon>Bacteria</taxon>
        <taxon>Bacillati</taxon>
        <taxon>Bacillota</taxon>
        <taxon>Bacilli</taxon>
        <taxon>Bacillales</taxon>
        <taxon>Paenibacillaceae</taxon>
        <taxon>Paenibacillus</taxon>
    </lineage>
</organism>
<dbReference type="STRING" id="494026.PGLA_22815"/>
<reference evidence="12 13" key="1">
    <citation type="submission" date="2016-03" db="EMBL/GenBank/DDBJ databases">
        <title>Draft genome sequence of Paenibacillus glacialis DSM 22343.</title>
        <authorList>
            <person name="Shin S.-K."/>
            <person name="Yi H."/>
        </authorList>
    </citation>
    <scope>NUCLEOTIDE SEQUENCE [LARGE SCALE GENOMIC DNA]</scope>
    <source>
        <strain evidence="12 13">DSM 22343</strain>
    </source>
</reference>
<dbReference type="GO" id="GO:0015421">
    <property type="term" value="F:ABC-type oligopeptide transporter activity"/>
    <property type="evidence" value="ECO:0007669"/>
    <property type="project" value="TreeGrafter"/>
</dbReference>
<dbReference type="Gene3D" id="3.40.50.300">
    <property type="entry name" value="P-loop containing nucleotide triphosphate hydrolases"/>
    <property type="match status" value="1"/>
</dbReference>
<dbReference type="InterPro" id="IPR027417">
    <property type="entry name" value="P-loop_NTPase"/>
</dbReference>
<dbReference type="InterPro" id="IPR003439">
    <property type="entry name" value="ABC_transporter-like_ATP-bd"/>
</dbReference>
<dbReference type="PANTHER" id="PTHR43394">
    <property type="entry name" value="ATP-DEPENDENT PERMEASE MDL1, MITOCHONDRIAL"/>
    <property type="match status" value="1"/>
</dbReference>
<gene>
    <name evidence="12" type="ORF">PGLA_22815</name>
</gene>
<evidence type="ECO:0000313" key="12">
    <source>
        <dbReference type="EMBL" id="OAB33770.1"/>
    </source>
</evidence>
<dbReference type="RefSeq" id="WP_068537451.1">
    <property type="nucleotide sequence ID" value="NZ_LVJH01000070.1"/>
</dbReference>
<feature type="transmembrane region" description="Helical" evidence="9">
    <location>
        <begin position="55"/>
        <end position="76"/>
    </location>
</feature>
<dbReference type="PROSITE" id="PS50893">
    <property type="entry name" value="ABC_TRANSPORTER_2"/>
    <property type="match status" value="1"/>
</dbReference>
<dbReference type="Pfam" id="PF00005">
    <property type="entry name" value="ABC_tran"/>
    <property type="match status" value="1"/>
</dbReference>
<accession>A0A168D0G5</accession>
<dbReference type="PANTHER" id="PTHR43394:SF1">
    <property type="entry name" value="ATP-BINDING CASSETTE SUB-FAMILY B MEMBER 10, MITOCHONDRIAL"/>
    <property type="match status" value="1"/>
</dbReference>
<evidence type="ECO:0000256" key="4">
    <source>
        <dbReference type="ARBA" id="ARBA00022692"/>
    </source>
</evidence>
<evidence type="ECO:0000256" key="9">
    <source>
        <dbReference type="SAM" id="Phobius"/>
    </source>
</evidence>
<evidence type="ECO:0000256" key="5">
    <source>
        <dbReference type="ARBA" id="ARBA00022741"/>
    </source>
</evidence>
<dbReference type="InterPro" id="IPR003593">
    <property type="entry name" value="AAA+_ATPase"/>
</dbReference>
<keyword evidence="4 9" id="KW-0812">Transmembrane</keyword>
<evidence type="ECO:0000313" key="13">
    <source>
        <dbReference type="Proteomes" id="UP000076967"/>
    </source>
</evidence>
<dbReference type="InterPro" id="IPR039421">
    <property type="entry name" value="Type_1_exporter"/>
</dbReference>
<keyword evidence="5" id="KW-0547">Nucleotide-binding</keyword>
<dbReference type="SUPFAM" id="SSF90123">
    <property type="entry name" value="ABC transporter transmembrane region"/>
    <property type="match status" value="1"/>
</dbReference>
<evidence type="ECO:0000256" key="3">
    <source>
        <dbReference type="ARBA" id="ARBA00022475"/>
    </source>
</evidence>
<dbReference type="GO" id="GO:0005886">
    <property type="term" value="C:plasma membrane"/>
    <property type="evidence" value="ECO:0007669"/>
    <property type="project" value="UniProtKB-SubCell"/>
</dbReference>
<dbReference type="CDD" id="cd07346">
    <property type="entry name" value="ABC_6TM_exporters"/>
    <property type="match status" value="1"/>
</dbReference>
<dbReference type="InterPro" id="IPR036640">
    <property type="entry name" value="ABC1_TM_sf"/>
</dbReference>
<keyword evidence="8 9" id="KW-0472">Membrane</keyword>
<dbReference type="Pfam" id="PF00664">
    <property type="entry name" value="ABC_membrane"/>
    <property type="match status" value="1"/>
</dbReference>
<name>A0A168D0G5_9BACL</name>
<feature type="domain" description="ABC transporter" evidence="10">
    <location>
        <begin position="332"/>
        <end position="567"/>
    </location>
</feature>
<comment type="caution">
    <text evidence="12">The sequence shown here is derived from an EMBL/GenBank/DDBJ whole genome shotgun (WGS) entry which is preliminary data.</text>
</comment>
<keyword evidence="2" id="KW-0813">Transport</keyword>
<keyword evidence="3" id="KW-1003">Cell membrane</keyword>